<dbReference type="Proteomes" id="UP001596104">
    <property type="component" value="Unassembled WGS sequence"/>
</dbReference>
<comment type="caution">
    <text evidence="1">The sequence shown here is derived from an EMBL/GenBank/DDBJ whole genome shotgun (WGS) entry which is preliminary data.</text>
</comment>
<evidence type="ECO:0000313" key="1">
    <source>
        <dbReference type="EMBL" id="MFC5393051.1"/>
    </source>
</evidence>
<protein>
    <submittedName>
        <fullName evidence="1">Uncharacterized protein</fullName>
    </submittedName>
</protein>
<proteinExistence type="predicted"/>
<organism evidence="1 2">
    <name type="scientific">Bosea vestrisii</name>
    <dbReference type="NCBI Taxonomy" id="151416"/>
    <lineage>
        <taxon>Bacteria</taxon>
        <taxon>Pseudomonadati</taxon>
        <taxon>Pseudomonadota</taxon>
        <taxon>Alphaproteobacteria</taxon>
        <taxon>Hyphomicrobiales</taxon>
        <taxon>Boseaceae</taxon>
        <taxon>Bosea</taxon>
    </lineage>
</organism>
<accession>A0ABW0H787</accession>
<evidence type="ECO:0000313" key="2">
    <source>
        <dbReference type="Proteomes" id="UP001596104"/>
    </source>
</evidence>
<dbReference type="EMBL" id="JBHSLV010000019">
    <property type="protein sequence ID" value="MFC5393051.1"/>
    <property type="molecule type" value="Genomic_DNA"/>
</dbReference>
<keyword evidence="2" id="KW-1185">Reference proteome</keyword>
<reference evidence="2" key="1">
    <citation type="journal article" date="2019" name="Int. J. Syst. Evol. Microbiol.">
        <title>The Global Catalogue of Microorganisms (GCM) 10K type strain sequencing project: providing services to taxonomists for standard genome sequencing and annotation.</title>
        <authorList>
            <consortium name="The Broad Institute Genomics Platform"/>
            <consortium name="The Broad Institute Genome Sequencing Center for Infectious Disease"/>
            <person name="Wu L."/>
            <person name="Ma J."/>
        </authorList>
    </citation>
    <scope>NUCLEOTIDE SEQUENCE [LARGE SCALE GENOMIC DNA]</scope>
    <source>
        <strain evidence="2">CGMCC 1.16326</strain>
    </source>
</reference>
<sequence length="95" mass="10241">MAAFQLTEMLSVLRGILEEHPQGMTIDAEMVAALVGGLRDMERCAEAQQQKIVALEDQLAECGLAPLYRPVPPVQANVIPWPIVPRPIPLQGGAA</sequence>
<dbReference type="RefSeq" id="WP_377007966.1">
    <property type="nucleotide sequence ID" value="NZ_JBHSLV010000019.1"/>
</dbReference>
<gene>
    <name evidence="1" type="ORF">ACFPPC_10445</name>
</gene>
<name>A0ABW0H787_9HYPH</name>